<accession>A0A3Q2Y258</accession>
<evidence type="ECO:0000256" key="4">
    <source>
        <dbReference type="ARBA" id="ARBA00022989"/>
    </source>
</evidence>
<dbReference type="RefSeq" id="XP_019738183.1">
    <property type="nucleotide sequence ID" value="XM_019882624.1"/>
</dbReference>
<dbReference type="InterPro" id="IPR005612">
    <property type="entry name" value="CCAAT-binding_factor"/>
</dbReference>
<dbReference type="OMA" id="YYNNIVT"/>
<evidence type="ECO:0000256" key="3">
    <source>
        <dbReference type="ARBA" id="ARBA00022692"/>
    </source>
</evidence>
<reference evidence="7" key="2">
    <citation type="submission" date="2025-09" db="UniProtKB">
        <authorList>
            <consortium name="Ensembl"/>
        </authorList>
    </citation>
    <scope>IDENTIFICATION</scope>
</reference>
<dbReference type="SMR" id="A0A3Q2Y258"/>
<dbReference type="GO" id="GO:0032040">
    <property type="term" value="C:small-subunit processome"/>
    <property type="evidence" value="ECO:0007669"/>
    <property type="project" value="TreeGrafter"/>
</dbReference>
<dbReference type="PANTHER" id="PTHR12455:SF0">
    <property type="entry name" value="NUCLEOLAR COMPLEX PROTEIN 4 HOMOLOG"/>
    <property type="match status" value="1"/>
</dbReference>
<dbReference type="CTD" id="79050"/>
<evidence type="ECO:0000313" key="8">
    <source>
        <dbReference type="Proteomes" id="UP000264820"/>
    </source>
</evidence>
<dbReference type="Pfam" id="PF03914">
    <property type="entry name" value="CBF"/>
    <property type="match status" value="1"/>
</dbReference>
<evidence type="ECO:0000256" key="2">
    <source>
        <dbReference type="ARBA" id="ARBA00007797"/>
    </source>
</evidence>
<keyword evidence="4 5" id="KW-1133">Transmembrane helix</keyword>
<dbReference type="KEGG" id="hcq:109523450"/>
<dbReference type="STRING" id="109280.ENSHCOP00000011475"/>
<dbReference type="AlphaFoldDB" id="A0A3Q2Y258"/>
<dbReference type="PANTHER" id="PTHR12455">
    <property type="entry name" value="NUCLEOLAR COMPLEX PROTEIN 4"/>
    <property type="match status" value="1"/>
</dbReference>
<reference evidence="7" key="1">
    <citation type="submission" date="2025-08" db="UniProtKB">
        <authorList>
            <consortium name="Ensembl"/>
        </authorList>
    </citation>
    <scope>IDENTIFICATION</scope>
</reference>
<dbReference type="OrthoDB" id="10263185at2759"/>
<dbReference type="GeneTree" id="ENSGT00390000016776"/>
<dbReference type="SUPFAM" id="SSF48371">
    <property type="entry name" value="ARM repeat"/>
    <property type="match status" value="1"/>
</dbReference>
<dbReference type="GO" id="GO:0042254">
    <property type="term" value="P:ribosome biogenesis"/>
    <property type="evidence" value="ECO:0007669"/>
    <property type="project" value="InterPro"/>
</dbReference>
<proteinExistence type="inferred from homology"/>
<organism evidence="7 8">
    <name type="scientific">Hippocampus comes</name>
    <name type="common">Tiger tail seahorse</name>
    <dbReference type="NCBI Taxonomy" id="109280"/>
    <lineage>
        <taxon>Eukaryota</taxon>
        <taxon>Metazoa</taxon>
        <taxon>Chordata</taxon>
        <taxon>Craniata</taxon>
        <taxon>Vertebrata</taxon>
        <taxon>Euteleostomi</taxon>
        <taxon>Actinopterygii</taxon>
        <taxon>Neopterygii</taxon>
        <taxon>Teleostei</taxon>
        <taxon>Neoteleostei</taxon>
        <taxon>Acanthomorphata</taxon>
        <taxon>Syngnathiaria</taxon>
        <taxon>Syngnathiformes</taxon>
        <taxon>Syngnathoidei</taxon>
        <taxon>Syngnathidae</taxon>
        <taxon>Hippocampus</taxon>
    </lineage>
</organism>
<dbReference type="Proteomes" id="UP000264820">
    <property type="component" value="Unplaced"/>
</dbReference>
<protein>
    <submittedName>
        <fullName evidence="7">Nucleolar complex associated 4 homolog</fullName>
    </submittedName>
</protein>
<feature type="transmembrane region" description="Helical" evidence="5">
    <location>
        <begin position="388"/>
        <end position="408"/>
    </location>
</feature>
<evidence type="ECO:0000259" key="6">
    <source>
        <dbReference type="Pfam" id="PF03914"/>
    </source>
</evidence>
<evidence type="ECO:0000256" key="5">
    <source>
        <dbReference type="SAM" id="Phobius"/>
    </source>
</evidence>
<evidence type="ECO:0000313" key="7">
    <source>
        <dbReference type="Ensembl" id="ENSHCOP00000011475.1"/>
    </source>
</evidence>
<sequence>MAPSHKRNVKLGKLSKPSVKIAKIDLNSTVDNILESKKHANDVFDVFEFLQSEREKDVITAVEACSNLFSTLLERKELFKGKLPAEDDALSGECSAEDKYHIFIRHRYNNCVEMLLEHLSHELHAIQEASLCCLMKFAAAEGQHPLEDLDWSEHYSFPRELMQAIVDRLLSRTMDKSLLISRFHEFLEKDDIRYYVMSSIRENVGKVMDKSKGEVMPVYQHNVFTLISNISMPKEESELSNFMVKQEAKHEHWKAAKLIEHKRTFERMWLGFLKYKLPGNMYKKVLVILHDAILPHMSKPTLMIDFLTAAYDVGGAISLLALNGLFVLMHEHNLDYPDFYKKLYNLLEPSIFHVKYRARFFHLANLFLSSSHLPVYLVAAFAKRLARLALTAPPTALLIVLPFIYNLIRRHPSSRVLIHKPSAEDEPLEDPYLMDEDDPAQCHALESSLWEIKTLQRHYHPDVAKTATLINTPLSQKEDDISEVLEITTFELMERNLKQTLTKSIPLEFEAATQLLSVGKDVMGQHFCLE</sequence>
<comment type="subcellular location">
    <subcellularLocation>
        <location evidence="1">Nucleus membrane</location>
        <topology evidence="1">Multi-pass membrane protein</topology>
    </subcellularLocation>
</comment>
<dbReference type="GeneID" id="109523450"/>
<keyword evidence="5" id="KW-0472">Membrane</keyword>
<dbReference type="Ensembl" id="ENSHCOT00000026582.1">
    <property type="protein sequence ID" value="ENSHCOP00000011475.1"/>
    <property type="gene ID" value="ENSHCOG00000014284.1"/>
</dbReference>
<name>A0A3Q2Y258_HIPCM</name>
<comment type="similarity">
    <text evidence="2">Belongs to the CBF/MAK21 family.</text>
</comment>
<keyword evidence="8" id="KW-1185">Reference proteome</keyword>
<dbReference type="InterPro" id="IPR016024">
    <property type="entry name" value="ARM-type_fold"/>
</dbReference>
<keyword evidence="3 5" id="KW-0812">Transmembrane</keyword>
<feature type="domain" description="CCAAT-binding factor" evidence="6">
    <location>
        <begin position="318"/>
        <end position="467"/>
    </location>
</feature>
<dbReference type="InterPro" id="IPR027193">
    <property type="entry name" value="Noc4"/>
</dbReference>
<dbReference type="GO" id="GO:0031965">
    <property type="term" value="C:nuclear membrane"/>
    <property type="evidence" value="ECO:0007669"/>
    <property type="project" value="UniProtKB-SubCell"/>
</dbReference>
<evidence type="ECO:0000256" key="1">
    <source>
        <dbReference type="ARBA" id="ARBA00004232"/>
    </source>
</evidence>
<dbReference type="GO" id="GO:0030692">
    <property type="term" value="C:Noc4p-Nop14p complex"/>
    <property type="evidence" value="ECO:0007669"/>
    <property type="project" value="TreeGrafter"/>
</dbReference>
<feature type="transmembrane region" description="Helical" evidence="5">
    <location>
        <begin position="360"/>
        <end position="382"/>
    </location>
</feature>